<dbReference type="EMBL" id="CP003169">
    <property type="protein sequence ID" value="AEV74208.1"/>
    <property type="molecule type" value="Genomic_DNA"/>
</dbReference>
<proteinExistence type="predicted"/>
<dbReference type="eggNOG" id="COG3559">
    <property type="taxonomic scope" value="Bacteria"/>
</dbReference>
<organism evidence="2 3">
    <name type="scientific">Mycolicibacterium rhodesiae (strain NBB3)</name>
    <name type="common">Mycobacterium rhodesiae</name>
    <dbReference type="NCBI Taxonomy" id="710685"/>
    <lineage>
        <taxon>Bacteria</taxon>
        <taxon>Bacillati</taxon>
        <taxon>Actinomycetota</taxon>
        <taxon>Actinomycetes</taxon>
        <taxon>Mycobacteriales</taxon>
        <taxon>Mycobacteriaceae</taxon>
        <taxon>Mycolicibacterium</taxon>
    </lineage>
</organism>
<feature type="transmembrane region" description="Helical" evidence="1">
    <location>
        <begin position="472"/>
        <end position="491"/>
    </location>
</feature>
<feature type="transmembrane region" description="Helical" evidence="1">
    <location>
        <begin position="38"/>
        <end position="60"/>
    </location>
</feature>
<dbReference type="Proteomes" id="UP000005442">
    <property type="component" value="Chromosome"/>
</dbReference>
<dbReference type="STRING" id="710685.MycrhN_3690"/>
<accession>G8RUJ1</accession>
<feature type="transmembrane region" description="Helical" evidence="1">
    <location>
        <begin position="207"/>
        <end position="225"/>
    </location>
</feature>
<keyword evidence="1" id="KW-0812">Transmembrane</keyword>
<evidence type="ECO:0000313" key="2">
    <source>
        <dbReference type="EMBL" id="AEV74208.1"/>
    </source>
</evidence>
<feature type="transmembrane region" description="Helical" evidence="1">
    <location>
        <begin position="401"/>
        <end position="423"/>
    </location>
</feature>
<feature type="transmembrane region" description="Helical" evidence="1">
    <location>
        <begin position="145"/>
        <end position="167"/>
    </location>
</feature>
<sequence>MSTTAVAPRTERRSAATAGWTGTPSLLRLALRRDRVRLSVWGATLTLMMVYAPNAIRLAYPEEAQRQARVKLMKTPAAIIMGGPMFGGNETDLGAMMANELMLTMIVAMSILSILTVIRHTRAEEESGAAELVLSSVVGRYARTYAALILIGGVNAVLAVTMTLAMASTGFGVVNTAAMCLGITGAAMVFGAVAAVTAQLWRQARTATGAAMAVLALAAFVRGIGDVIDNSGSALSWLSPIAWAQQMRAFVDLRWWPFALLVITTVALVALAAALESRRQYDDGNLPSTGERPNAHAIASVLGLHLTLQRGQIIGWSVGLFLGGLAFGSMTKSLLDAAEDNELIQRVLVAQGTDSVYTTMTQFLAAAAGAYVVGAVLRLLGDEEKGLGEVVLAGAVSRWRWLVTAVAAAIVGSVVLMFFAGLGNGLGAGITLGEPATIARLTLAGLAYVPAMAVMAGIAAVGVAVRRGWIGWLAVTFVVVALYLGALLRLPKWLIDLSPVGQTPAPASYPVLALVVMVGVAAILTLLAGAVYRRRDAM</sequence>
<feature type="transmembrane region" description="Helical" evidence="1">
    <location>
        <begin position="443"/>
        <end position="465"/>
    </location>
</feature>
<keyword evidence="1" id="KW-1133">Transmembrane helix</keyword>
<feature type="transmembrane region" description="Helical" evidence="1">
    <location>
        <begin position="355"/>
        <end position="380"/>
    </location>
</feature>
<keyword evidence="1" id="KW-0472">Membrane</keyword>
<dbReference type="HOGENOM" id="CLU_036785_2_0_11"/>
<name>G8RUJ1_MYCRN</name>
<evidence type="ECO:0000256" key="1">
    <source>
        <dbReference type="SAM" id="Phobius"/>
    </source>
</evidence>
<feature type="transmembrane region" description="Helical" evidence="1">
    <location>
        <begin position="313"/>
        <end position="335"/>
    </location>
</feature>
<protein>
    <submittedName>
        <fullName evidence="2">Putative exporter of polyketide antibiotics</fullName>
    </submittedName>
</protein>
<dbReference type="OrthoDB" id="2014935at2"/>
<dbReference type="KEGG" id="mrh:MycrhN_3690"/>
<feature type="transmembrane region" description="Helical" evidence="1">
    <location>
        <begin position="101"/>
        <end position="118"/>
    </location>
</feature>
<reference evidence="2 3" key="1">
    <citation type="submission" date="2011-12" db="EMBL/GenBank/DDBJ databases">
        <title>Complete sequence of Mycobacterium rhodesiae NBB3.</title>
        <authorList>
            <consortium name="US DOE Joint Genome Institute"/>
            <person name="Lucas S."/>
            <person name="Han J."/>
            <person name="Lapidus A."/>
            <person name="Cheng J.-F."/>
            <person name="Goodwin L."/>
            <person name="Pitluck S."/>
            <person name="Peters L."/>
            <person name="Mikhailova N."/>
            <person name="Gu W."/>
            <person name="Detter J.C."/>
            <person name="Han C."/>
            <person name="Tapia R."/>
            <person name="Land M."/>
            <person name="Hauser L."/>
            <person name="Kyrpides N."/>
            <person name="Ivanova N."/>
            <person name="Pagani I."/>
            <person name="Mattes T."/>
            <person name="Holmes A."/>
            <person name="Rutledge P."/>
            <person name="Paulsen I."/>
            <person name="Coleman N."/>
            <person name="Woyke T."/>
        </authorList>
    </citation>
    <scope>NUCLEOTIDE SEQUENCE [LARGE SCALE GENOMIC DNA]</scope>
    <source>
        <strain evidence="2 3">NBB3</strain>
    </source>
</reference>
<evidence type="ECO:0000313" key="3">
    <source>
        <dbReference type="Proteomes" id="UP000005442"/>
    </source>
</evidence>
<feature type="transmembrane region" description="Helical" evidence="1">
    <location>
        <begin position="255"/>
        <end position="275"/>
    </location>
</feature>
<dbReference type="AlphaFoldDB" id="G8RUJ1"/>
<gene>
    <name evidence="2" type="ordered locus">MycrhN_3690</name>
</gene>
<dbReference type="RefSeq" id="WP_014211961.1">
    <property type="nucleotide sequence ID" value="NC_016604.1"/>
</dbReference>
<feature type="transmembrane region" description="Helical" evidence="1">
    <location>
        <begin position="173"/>
        <end position="195"/>
    </location>
</feature>
<keyword evidence="3" id="KW-1185">Reference proteome</keyword>
<feature type="transmembrane region" description="Helical" evidence="1">
    <location>
        <begin position="511"/>
        <end position="532"/>
    </location>
</feature>
<dbReference type="PATRIC" id="fig|710685.3.peg.3701"/>